<proteinExistence type="predicted"/>
<evidence type="ECO:0000256" key="1">
    <source>
        <dbReference type="SAM" id="MobiDB-lite"/>
    </source>
</evidence>
<comment type="caution">
    <text evidence="2">The sequence shown here is derived from an EMBL/GenBank/DDBJ whole genome shotgun (WGS) entry which is preliminary data.</text>
</comment>
<sequence>MDALVGGAEEVLSAARLPAASHSALTAQLLQRVSAAPQMSEEHNPYETPENESQVLAASSPPAGERGARGGRPPNRPRAQTPELQRLLETNMPAAARECAVSKCREVGRRAKHCMCLHIKKALKDAQDEATVLRAIKDYTGRNMRWAKHTWNNRDVWKGSAVLKMDAGQAIAGGYYGFSEDQFLRTLGPSPRKLQLSTGAHLRYPEMAAPVPTFSENLAWAAESAGYSAEKMGHFELRATKGYPLSHGVCRLMMEQFREFYYKGDDAWPVRQLRDLATYWVRRRLWSSARNPKMRKNAAMILEYLKIAEEAEHVCYVLAAPVTEQLLRFNADELYTAEPPHQQLIGEVFWLGPELHALVEPIQNAIQMRTAARHRGLWAELYPGEGAQAEGTQTQADDMDSVARILGRCGAYSLLLSTRQRMEGTAGGQFKVVHHPLKGLDNESAARLFMLRVHRALRWGELLPEGAHAASGDGGGGCGAASDCGAGGDVPGAPLPTAALRAEA</sequence>
<protein>
    <submittedName>
        <fullName evidence="2">Uncharacterized protein</fullName>
    </submittedName>
</protein>
<reference evidence="2" key="1">
    <citation type="submission" date="2023-10" db="EMBL/GenBank/DDBJ databases">
        <authorList>
            <person name="Chen Y."/>
            <person name="Shah S."/>
            <person name="Dougan E. K."/>
            <person name="Thang M."/>
            <person name="Chan C."/>
        </authorList>
    </citation>
    <scope>NUCLEOTIDE SEQUENCE [LARGE SCALE GENOMIC DNA]</scope>
</reference>
<feature type="compositionally biased region" description="Low complexity" evidence="1">
    <location>
        <begin position="61"/>
        <end position="79"/>
    </location>
</feature>
<gene>
    <name evidence="2" type="ORF">PCOR1329_LOCUS37625</name>
</gene>
<feature type="non-terminal residue" evidence="2">
    <location>
        <position position="504"/>
    </location>
</feature>
<dbReference type="Proteomes" id="UP001189429">
    <property type="component" value="Unassembled WGS sequence"/>
</dbReference>
<accession>A0ABN9TDJ4</accession>
<evidence type="ECO:0000313" key="2">
    <source>
        <dbReference type="EMBL" id="CAK0843194.1"/>
    </source>
</evidence>
<organism evidence="2 3">
    <name type="scientific">Prorocentrum cordatum</name>
    <dbReference type="NCBI Taxonomy" id="2364126"/>
    <lineage>
        <taxon>Eukaryota</taxon>
        <taxon>Sar</taxon>
        <taxon>Alveolata</taxon>
        <taxon>Dinophyceae</taxon>
        <taxon>Prorocentrales</taxon>
        <taxon>Prorocentraceae</taxon>
        <taxon>Prorocentrum</taxon>
    </lineage>
</organism>
<keyword evidence="3" id="KW-1185">Reference proteome</keyword>
<dbReference type="EMBL" id="CAUYUJ010014560">
    <property type="protein sequence ID" value="CAK0843194.1"/>
    <property type="molecule type" value="Genomic_DNA"/>
</dbReference>
<feature type="region of interest" description="Disordered" evidence="1">
    <location>
        <begin position="35"/>
        <end position="79"/>
    </location>
</feature>
<evidence type="ECO:0000313" key="3">
    <source>
        <dbReference type="Proteomes" id="UP001189429"/>
    </source>
</evidence>
<name>A0ABN9TDJ4_9DINO</name>